<evidence type="ECO:0000256" key="3">
    <source>
        <dbReference type="ARBA" id="ARBA00022989"/>
    </source>
</evidence>
<dbReference type="Gene3D" id="1.20.1250.20">
    <property type="entry name" value="MFS general substrate transporter like domains"/>
    <property type="match status" value="2"/>
</dbReference>
<name>A0ABV7GRW1_9RHOB</name>
<dbReference type="PANTHER" id="PTHR23514">
    <property type="entry name" value="BYPASS OF STOP CODON PROTEIN 6"/>
    <property type="match status" value="1"/>
</dbReference>
<evidence type="ECO:0000259" key="6">
    <source>
        <dbReference type="PROSITE" id="PS50850"/>
    </source>
</evidence>
<protein>
    <submittedName>
        <fullName evidence="7">MFS transporter</fullName>
    </submittedName>
</protein>
<dbReference type="InterPro" id="IPR011701">
    <property type="entry name" value="MFS"/>
</dbReference>
<accession>A0ABV7GRW1</accession>
<dbReference type="SUPFAM" id="SSF103473">
    <property type="entry name" value="MFS general substrate transporter"/>
    <property type="match status" value="1"/>
</dbReference>
<keyword evidence="4 5" id="KW-0472">Membrane</keyword>
<organism evidence="7 8">
    <name type="scientific">Psychromarinibacter halotolerans</name>
    <dbReference type="NCBI Taxonomy" id="1775175"/>
    <lineage>
        <taxon>Bacteria</taxon>
        <taxon>Pseudomonadati</taxon>
        <taxon>Pseudomonadota</taxon>
        <taxon>Alphaproteobacteria</taxon>
        <taxon>Rhodobacterales</taxon>
        <taxon>Paracoccaceae</taxon>
        <taxon>Psychromarinibacter</taxon>
    </lineage>
</organism>
<feature type="transmembrane region" description="Helical" evidence="5">
    <location>
        <begin position="70"/>
        <end position="90"/>
    </location>
</feature>
<evidence type="ECO:0000256" key="2">
    <source>
        <dbReference type="ARBA" id="ARBA00022692"/>
    </source>
</evidence>
<reference evidence="8" key="1">
    <citation type="journal article" date="2019" name="Int. J. Syst. Evol. Microbiol.">
        <title>The Global Catalogue of Microorganisms (GCM) 10K type strain sequencing project: providing services to taxonomists for standard genome sequencing and annotation.</title>
        <authorList>
            <consortium name="The Broad Institute Genomics Platform"/>
            <consortium name="The Broad Institute Genome Sequencing Center for Infectious Disease"/>
            <person name="Wu L."/>
            <person name="Ma J."/>
        </authorList>
    </citation>
    <scope>NUCLEOTIDE SEQUENCE [LARGE SCALE GENOMIC DNA]</scope>
    <source>
        <strain evidence="8">KCTC 52366</strain>
    </source>
</reference>
<dbReference type="Proteomes" id="UP001595632">
    <property type="component" value="Unassembled WGS sequence"/>
</dbReference>
<feature type="transmembrane region" description="Helical" evidence="5">
    <location>
        <begin position="236"/>
        <end position="257"/>
    </location>
</feature>
<evidence type="ECO:0000256" key="5">
    <source>
        <dbReference type="SAM" id="Phobius"/>
    </source>
</evidence>
<feature type="domain" description="Major facilitator superfamily (MFS) profile" evidence="6">
    <location>
        <begin position="202"/>
        <end position="387"/>
    </location>
</feature>
<dbReference type="EMBL" id="JBHRTB010000010">
    <property type="protein sequence ID" value="MFC3142944.1"/>
    <property type="molecule type" value="Genomic_DNA"/>
</dbReference>
<dbReference type="PANTHER" id="PTHR23514:SF13">
    <property type="entry name" value="INNER MEMBRANE PROTEIN YBJJ"/>
    <property type="match status" value="1"/>
</dbReference>
<keyword evidence="2 5" id="KW-0812">Transmembrane</keyword>
<feature type="transmembrane region" description="Helical" evidence="5">
    <location>
        <begin position="96"/>
        <end position="116"/>
    </location>
</feature>
<dbReference type="InterPro" id="IPR020846">
    <property type="entry name" value="MFS_dom"/>
</dbReference>
<feature type="transmembrane region" description="Helical" evidence="5">
    <location>
        <begin position="44"/>
        <end position="63"/>
    </location>
</feature>
<dbReference type="Pfam" id="PF07690">
    <property type="entry name" value="MFS_1"/>
    <property type="match status" value="1"/>
</dbReference>
<dbReference type="PROSITE" id="PS50850">
    <property type="entry name" value="MFS"/>
    <property type="match status" value="1"/>
</dbReference>
<comment type="caution">
    <text evidence="7">The sequence shown here is derived from an EMBL/GenBank/DDBJ whole genome shotgun (WGS) entry which is preliminary data.</text>
</comment>
<feature type="transmembrane region" description="Helical" evidence="5">
    <location>
        <begin position="327"/>
        <end position="345"/>
    </location>
</feature>
<evidence type="ECO:0000313" key="8">
    <source>
        <dbReference type="Proteomes" id="UP001595632"/>
    </source>
</evidence>
<dbReference type="InterPro" id="IPR036259">
    <property type="entry name" value="MFS_trans_sf"/>
</dbReference>
<feature type="transmembrane region" description="Helical" evidence="5">
    <location>
        <begin position="137"/>
        <end position="156"/>
    </location>
</feature>
<evidence type="ECO:0000256" key="1">
    <source>
        <dbReference type="ARBA" id="ARBA00004141"/>
    </source>
</evidence>
<gene>
    <name evidence="7" type="ORF">ACFOGP_09500</name>
</gene>
<feature type="transmembrane region" description="Helical" evidence="5">
    <location>
        <begin position="162"/>
        <end position="178"/>
    </location>
</feature>
<dbReference type="RefSeq" id="WP_275632924.1">
    <property type="nucleotide sequence ID" value="NZ_JARGYD010000004.1"/>
</dbReference>
<feature type="transmembrane region" description="Helical" evidence="5">
    <location>
        <begin position="357"/>
        <end position="378"/>
    </location>
</feature>
<feature type="transmembrane region" description="Helical" evidence="5">
    <location>
        <begin position="269"/>
        <end position="287"/>
    </location>
</feature>
<feature type="transmembrane region" description="Helical" evidence="5">
    <location>
        <begin position="293"/>
        <end position="315"/>
    </location>
</feature>
<keyword evidence="8" id="KW-1185">Reference proteome</keyword>
<comment type="subcellular location">
    <subcellularLocation>
        <location evidence="1">Membrane</location>
        <topology evidence="1">Multi-pass membrane protein</topology>
    </subcellularLocation>
</comment>
<keyword evidence="3 5" id="KW-1133">Transmembrane helix</keyword>
<dbReference type="InterPro" id="IPR051788">
    <property type="entry name" value="MFS_Transporter"/>
</dbReference>
<proteinExistence type="predicted"/>
<sequence>MSLIKALRVSRAPSASLMAVGALWGSFAALLPDIKDRVGAGDGEMGGALLMSALGGLLGMWAAPKVTGRLGRYAMPVFGLLVCIVVMLPMLPTSVVTLGAVLLVMGLSVAFLDISANVHISGLEARHGMHLMNVNHAMYSLSFAAVAWVCGLGRQAGMSPAQILPGMAVLILLCVALMRVPRTAAPVEEDAPGNPARIPWGAIVLTGVILFASFIGENSTEAWSALHIERTLGGEHGSGSFGPAMLGLMMGIGRLSGQVLSARYGDAKLIFGSAIIGSIGALVIAAAPNVPVVLAGVALTGIGMSVIVPSATSLLGARVGDKQRSYVLSRAWMFGIVGFFIGPSLMGGLAEMFGLRWSFVAVAGLVAFTLPAIWALAWRKPRVAVGL</sequence>
<evidence type="ECO:0000313" key="7">
    <source>
        <dbReference type="EMBL" id="MFC3142944.1"/>
    </source>
</evidence>
<feature type="transmembrane region" description="Helical" evidence="5">
    <location>
        <begin position="198"/>
        <end position="216"/>
    </location>
</feature>
<dbReference type="CDD" id="cd17393">
    <property type="entry name" value="MFS_MosC_like"/>
    <property type="match status" value="1"/>
</dbReference>
<evidence type="ECO:0000256" key="4">
    <source>
        <dbReference type="ARBA" id="ARBA00023136"/>
    </source>
</evidence>